<accession>A0A0F6SDG9</accession>
<protein>
    <submittedName>
        <fullName evidence="3">Uncharacterized protein</fullName>
    </submittedName>
</protein>
<keyword evidence="4" id="KW-1185">Reference proteome</keyword>
<feature type="region of interest" description="Disordered" evidence="1">
    <location>
        <begin position="142"/>
        <end position="168"/>
    </location>
</feature>
<name>A0A0F6SDG9_9BACT</name>
<gene>
    <name evidence="3" type="ORF">DB32_000573</name>
</gene>
<sequence>MEPRATWHVERLATRAQVEPVLNATITRKRGIVTTEDLARRKQELLWIQHEQGTFVRREKRYCRHDKEYVMAVGPARWWGYVLPAIALLGFIAVIAVVFVDPFGIFALIAAGLLIALLGPFIALSRRPLRCPHCRREVPYHTKEEADEADRQEAARRAAVGPSAPSPT</sequence>
<evidence type="ECO:0000256" key="2">
    <source>
        <dbReference type="SAM" id="Phobius"/>
    </source>
</evidence>
<organism evidence="3 4">
    <name type="scientific">Sandaracinus amylolyticus</name>
    <dbReference type="NCBI Taxonomy" id="927083"/>
    <lineage>
        <taxon>Bacteria</taxon>
        <taxon>Pseudomonadati</taxon>
        <taxon>Myxococcota</taxon>
        <taxon>Polyangia</taxon>
        <taxon>Polyangiales</taxon>
        <taxon>Sandaracinaceae</taxon>
        <taxon>Sandaracinus</taxon>
    </lineage>
</organism>
<dbReference type="KEGG" id="samy:DB32_000573"/>
<reference evidence="3 4" key="1">
    <citation type="submission" date="2015-03" db="EMBL/GenBank/DDBJ databases">
        <title>Genome assembly of Sandaracinus amylolyticus DSM 53668.</title>
        <authorList>
            <person name="Sharma G."/>
            <person name="Subramanian S."/>
        </authorList>
    </citation>
    <scope>NUCLEOTIDE SEQUENCE [LARGE SCALE GENOMIC DNA]</scope>
    <source>
        <strain evidence="3 4">DSM 53668</strain>
    </source>
</reference>
<evidence type="ECO:0000313" key="4">
    <source>
        <dbReference type="Proteomes" id="UP000034883"/>
    </source>
</evidence>
<dbReference type="EMBL" id="CP011125">
    <property type="protein sequence ID" value="AKF03424.1"/>
    <property type="molecule type" value="Genomic_DNA"/>
</dbReference>
<evidence type="ECO:0000256" key="1">
    <source>
        <dbReference type="SAM" id="MobiDB-lite"/>
    </source>
</evidence>
<dbReference type="AlphaFoldDB" id="A0A0F6SDG9"/>
<keyword evidence="2" id="KW-0812">Transmembrane</keyword>
<evidence type="ECO:0000313" key="3">
    <source>
        <dbReference type="EMBL" id="AKF03424.1"/>
    </source>
</evidence>
<keyword evidence="2" id="KW-1133">Transmembrane helix</keyword>
<feature type="transmembrane region" description="Helical" evidence="2">
    <location>
        <begin position="105"/>
        <end position="125"/>
    </location>
</feature>
<keyword evidence="2" id="KW-0472">Membrane</keyword>
<dbReference type="Proteomes" id="UP000034883">
    <property type="component" value="Chromosome"/>
</dbReference>
<proteinExistence type="predicted"/>
<dbReference type="STRING" id="927083.DB32_000573"/>
<feature type="compositionally biased region" description="Basic and acidic residues" evidence="1">
    <location>
        <begin position="142"/>
        <end position="156"/>
    </location>
</feature>
<feature type="transmembrane region" description="Helical" evidence="2">
    <location>
        <begin position="78"/>
        <end position="99"/>
    </location>
</feature>